<feature type="transmembrane region" description="Helical" evidence="1">
    <location>
        <begin position="108"/>
        <end position="131"/>
    </location>
</feature>
<dbReference type="Proteomes" id="UP000256310">
    <property type="component" value="Unassembled WGS sequence"/>
</dbReference>
<comment type="caution">
    <text evidence="2">The sequence shown here is derived from an EMBL/GenBank/DDBJ whole genome shotgun (WGS) entry which is preliminary data.</text>
</comment>
<keyword evidence="1" id="KW-1133">Transmembrane helix</keyword>
<organism evidence="2 3">
    <name type="scientific">Parasphingopyxis lamellibrachiae</name>
    <dbReference type="NCBI Taxonomy" id="680125"/>
    <lineage>
        <taxon>Bacteria</taxon>
        <taxon>Pseudomonadati</taxon>
        <taxon>Pseudomonadota</taxon>
        <taxon>Alphaproteobacteria</taxon>
        <taxon>Sphingomonadales</taxon>
        <taxon>Sphingomonadaceae</taxon>
        <taxon>Parasphingopyxis</taxon>
    </lineage>
</organism>
<keyword evidence="1" id="KW-0812">Transmembrane</keyword>
<evidence type="ECO:0000313" key="2">
    <source>
        <dbReference type="EMBL" id="RED16642.1"/>
    </source>
</evidence>
<dbReference type="InterPro" id="IPR046513">
    <property type="entry name" value="DUF6691"/>
</dbReference>
<proteinExistence type="predicted"/>
<feature type="transmembrane region" description="Helical" evidence="1">
    <location>
        <begin position="44"/>
        <end position="61"/>
    </location>
</feature>
<protein>
    <recommendedName>
        <fullName evidence="4">Sulphur transport domain-containing protein</fullName>
    </recommendedName>
</protein>
<accession>A0A3D9FGI2</accession>
<feature type="transmembrane region" description="Helical" evidence="1">
    <location>
        <begin position="82"/>
        <end position="102"/>
    </location>
</feature>
<reference evidence="2 3" key="1">
    <citation type="submission" date="2018-07" db="EMBL/GenBank/DDBJ databases">
        <title>Genomic Encyclopedia of Type Strains, Phase IV (KMG-IV): sequencing the most valuable type-strain genomes for metagenomic binning, comparative biology and taxonomic classification.</title>
        <authorList>
            <person name="Goeker M."/>
        </authorList>
    </citation>
    <scope>NUCLEOTIDE SEQUENCE [LARGE SCALE GENOMIC DNA]</scope>
    <source>
        <strain evidence="2 3">DSM 26725</strain>
    </source>
</reference>
<dbReference type="EMBL" id="QRDP01000004">
    <property type="protein sequence ID" value="RED16642.1"/>
    <property type="molecule type" value="Genomic_DNA"/>
</dbReference>
<evidence type="ECO:0000256" key="1">
    <source>
        <dbReference type="SAM" id="Phobius"/>
    </source>
</evidence>
<name>A0A3D9FGI2_9SPHN</name>
<evidence type="ECO:0008006" key="4">
    <source>
        <dbReference type="Google" id="ProtNLM"/>
    </source>
</evidence>
<keyword evidence="3" id="KW-1185">Reference proteome</keyword>
<keyword evidence="1" id="KW-0472">Membrane</keyword>
<dbReference type="Pfam" id="PF20398">
    <property type="entry name" value="DUF6691"/>
    <property type="match status" value="1"/>
</dbReference>
<gene>
    <name evidence="2" type="ORF">DFR46_1668</name>
</gene>
<evidence type="ECO:0000313" key="3">
    <source>
        <dbReference type="Proteomes" id="UP000256310"/>
    </source>
</evidence>
<sequence length="140" mass="14412">MIRLFLIALGAGTLFGAGLAVSGMADPTRVRGFLDLGGRWDPTLAFVMAGAILPMAIAWLIQRRLATPLAASQFAVPATGKLDRPLIVGSILFGIGWGIAGLCPGPAIAGLALNPSAALVFVIAMVVGMTVHRSFNRSTA</sequence>
<dbReference type="AlphaFoldDB" id="A0A3D9FGI2"/>